<reference evidence="1" key="1">
    <citation type="journal article" date="2014" name="Front. Microbiol.">
        <title>High frequency of phylogenetically diverse reductive dehalogenase-homologous genes in deep subseafloor sedimentary metagenomes.</title>
        <authorList>
            <person name="Kawai M."/>
            <person name="Futagami T."/>
            <person name="Toyoda A."/>
            <person name="Takaki Y."/>
            <person name="Nishi S."/>
            <person name="Hori S."/>
            <person name="Arai W."/>
            <person name="Tsubouchi T."/>
            <person name="Morono Y."/>
            <person name="Uchiyama I."/>
            <person name="Ito T."/>
            <person name="Fujiyama A."/>
            <person name="Inagaki F."/>
            <person name="Takami H."/>
        </authorList>
    </citation>
    <scope>NUCLEOTIDE SEQUENCE</scope>
    <source>
        <strain evidence="1">Expedition CK06-06</strain>
    </source>
</reference>
<protein>
    <submittedName>
        <fullName evidence="1">Uncharacterized protein</fullName>
    </submittedName>
</protein>
<dbReference type="EMBL" id="BARS01047411">
    <property type="protein sequence ID" value="GAG39665.1"/>
    <property type="molecule type" value="Genomic_DNA"/>
</dbReference>
<organism evidence="1">
    <name type="scientific">marine sediment metagenome</name>
    <dbReference type="NCBI Taxonomy" id="412755"/>
    <lineage>
        <taxon>unclassified sequences</taxon>
        <taxon>metagenomes</taxon>
        <taxon>ecological metagenomes</taxon>
    </lineage>
</organism>
<feature type="non-terminal residue" evidence="1">
    <location>
        <position position="1"/>
    </location>
</feature>
<accession>X0X9C4</accession>
<name>X0X9C4_9ZZZZ</name>
<evidence type="ECO:0000313" key="1">
    <source>
        <dbReference type="EMBL" id="GAG39665.1"/>
    </source>
</evidence>
<comment type="caution">
    <text evidence="1">The sequence shown here is derived from an EMBL/GenBank/DDBJ whole genome shotgun (WGS) entry which is preliminary data.</text>
</comment>
<gene>
    <name evidence="1" type="ORF">S01H1_71221</name>
</gene>
<proteinExistence type="predicted"/>
<sequence>SASSMLFSHYSGGFNTDLDFVFYNDTLDPLEEVHKYSTYASLNLW</sequence>
<dbReference type="AlphaFoldDB" id="X0X9C4"/>